<dbReference type="AlphaFoldDB" id="A0A2T0TS79"/>
<proteinExistence type="predicted"/>
<dbReference type="PROSITE" id="PS50042">
    <property type="entry name" value="CNMP_BINDING_3"/>
    <property type="match status" value="1"/>
</dbReference>
<evidence type="ECO:0000259" key="1">
    <source>
        <dbReference type="PROSITE" id="PS50042"/>
    </source>
</evidence>
<gene>
    <name evidence="2" type="ORF">B0I27_11423</name>
</gene>
<dbReference type="OrthoDB" id="792939at2"/>
<organism evidence="2 3">
    <name type="scientific">Arcticibacter pallidicorallinus</name>
    <dbReference type="NCBI Taxonomy" id="1259464"/>
    <lineage>
        <taxon>Bacteria</taxon>
        <taxon>Pseudomonadati</taxon>
        <taxon>Bacteroidota</taxon>
        <taxon>Sphingobacteriia</taxon>
        <taxon>Sphingobacteriales</taxon>
        <taxon>Sphingobacteriaceae</taxon>
        <taxon>Arcticibacter</taxon>
    </lineage>
</organism>
<name>A0A2T0TS79_9SPHI</name>
<dbReference type="EMBL" id="PVTH01000014">
    <property type="protein sequence ID" value="PRY48564.1"/>
    <property type="molecule type" value="Genomic_DNA"/>
</dbReference>
<dbReference type="CDD" id="cd00038">
    <property type="entry name" value="CAP_ED"/>
    <property type="match status" value="1"/>
</dbReference>
<protein>
    <submittedName>
        <fullName evidence="2">CRP-like cAMP-binding protein</fullName>
    </submittedName>
</protein>
<evidence type="ECO:0000313" key="3">
    <source>
        <dbReference type="Proteomes" id="UP000238034"/>
    </source>
</evidence>
<dbReference type="RefSeq" id="WP_106295369.1">
    <property type="nucleotide sequence ID" value="NZ_PVTH01000014.1"/>
</dbReference>
<dbReference type="InterPro" id="IPR018490">
    <property type="entry name" value="cNMP-bd_dom_sf"/>
</dbReference>
<dbReference type="Gene3D" id="2.60.120.10">
    <property type="entry name" value="Jelly Rolls"/>
    <property type="match status" value="1"/>
</dbReference>
<keyword evidence="3" id="KW-1185">Reference proteome</keyword>
<dbReference type="Proteomes" id="UP000238034">
    <property type="component" value="Unassembled WGS sequence"/>
</dbReference>
<reference evidence="2 3" key="1">
    <citation type="submission" date="2018-03" db="EMBL/GenBank/DDBJ databases">
        <title>Genomic Encyclopedia of Type Strains, Phase III (KMG-III): the genomes of soil and plant-associated and newly described type strains.</title>
        <authorList>
            <person name="Whitman W."/>
        </authorList>
    </citation>
    <scope>NUCLEOTIDE SEQUENCE [LARGE SCALE GENOMIC DNA]</scope>
    <source>
        <strain evidence="2 3">CGMCC 1.9313</strain>
    </source>
</reference>
<dbReference type="InterPro" id="IPR014710">
    <property type="entry name" value="RmlC-like_jellyroll"/>
</dbReference>
<feature type="domain" description="Cyclic nucleotide-binding" evidence="1">
    <location>
        <begin position="12"/>
        <end position="124"/>
    </location>
</feature>
<dbReference type="InterPro" id="IPR000595">
    <property type="entry name" value="cNMP-bd_dom"/>
</dbReference>
<evidence type="ECO:0000313" key="2">
    <source>
        <dbReference type="EMBL" id="PRY48564.1"/>
    </source>
</evidence>
<dbReference type="SUPFAM" id="SSF51206">
    <property type="entry name" value="cAMP-binding domain-like"/>
    <property type="match status" value="1"/>
</dbReference>
<sequence length="196" mass="22875">MRNHPLIQKLSEFGNLSDEVIAQILDALKLIELPKEKVVLREGFTNRNIYFLETGIVRRYNISQVGHQKTTGFIPNCTFFTDLDSFERRKASNSTFNTETSCVIYSLDYFKLKALLDANSSLRELVTIVKEHYSRRYIQTKDFLATEPIEKRVKMLVDELPMVMDTCRKRDIVSYLRTNSQTYNFTLKNLLQSGKK</sequence>
<dbReference type="Pfam" id="PF00027">
    <property type="entry name" value="cNMP_binding"/>
    <property type="match status" value="1"/>
</dbReference>
<accession>A0A2T0TS79</accession>
<comment type="caution">
    <text evidence="2">The sequence shown here is derived from an EMBL/GenBank/DDBJ whole genome shotgun (WGS) entry which is preliminary data.</text>
</comment>